<evidence type="ECO:0000259" key="7">
    <source>
        <dbReference type="Pfam" id="PF02544"/>
    </source>
</evidence>
<evidence type="ECO:0000256" key="1">
    <source>
        <dbReference type="ARBA" id="ARBA00004141"/>
    </source>
</evidence>
<accession>A0A5C3LNF8</accession>
<proteinExistence type="inferred from homology"/>
<evidence type="ECO:0000313" key="8">
    <source>
        <dbReference type="EMBL" id="TFK34315.1"/>
    </source>
</evidence>
<dbReference type="PANTHER" id="PTHR10556:SF43">
    <property type="entry name" value="STEROID 5-ALPHA-REDUCTASE DET2"/>
    <property type="match status" value="1"/>
</dbReference>
<organism evidence="8 9">
    <name type="scientific">Crucibulum laeve</name>
    <dbReference type="NCBI Taxonomy" id="68775"/>
    <lineage>
        <taxon>Eukaryota</taxon>
        <taxon>Fungi</taxon>
        <taxon>Dikarya</taxon>
        <taxon>Basidiomycota</taxon>
        <taxon>Agaricomycotina</taxon>
        <taxon>Agaricomycetes</taxon>
        <taxon>Agaricomycetidae</taxon>
        <taxon>Agaricales</taxon>
        <taxon>Agaricineae</taxon>
        <taxon>Nidulariaceae</taxon>
        <taxon>Crucibulum</taxon>
    </lineage>
</organism>
<comment type="similarity">
    <text evidence="2">Belongs to the steroid 5-alpha reductase family.</text>
</comment>
<evidence type="ECO:0000256" key="4">
    <source>
        <dbReference type="ARBA" id="ARBA00022989"/>
    </source>
</evidence>
<dbReference type="STRING" id="68775.A0A5C3LNF8"/>
<evidence type="ECO:0000256" key="2">
    <source>
        <dbReference type="ARBA" id="ARBA00007742"/>
    </source>
</evidence>
<evidence type="ECO:0000256" key="3">
    <source>
        <dbReference type="ARBA" id="ARBA00022692"/>
    </source>
</evidence>
<dbReference type="GO" id="GO:0006629">
    <property type="term" value="P:lipid metabolic process"/>
    <property type="evidence" value="ECO:0007669"/>
    <property type="project" value="InterPro"/>
</dbReference>
<dbReference type="InterPro" id="IPR001104">
    <property type="entry name" value="3-oxo-5_a-steroid_4-DH_C"/>
</dbReference>
<keyword evidence="9" id="KW-1185">Reference proteome</keyword>
<dbReference type="GO" id="GO:0016020">
    <property type="term" value="C:membrane"/>
    <property type="evidence" value="ECO:0007669"/>
    <property type="project" value="UniProtKB-SubCell"/>
</dbReference>
<evidence type="ECO:0000313" key="9">
    <source>
        <dbReference type="Proteomes" id="UP000308652"/>
    </source>
</evidence>
<dbReference type="OrthoDB" id="5788137at2759"/>
<comment type="subcellular location">
    <subcellularLocation>
        <location evidence="1">Membrane</location>
        <topology evidence="1">Multi-pass membrane protein</topology>
    </subcellularLocation>
</comment>
<keyword evidence="4 6" id="KW-1133">Transmembrane helix</keyword>
<evidence type="ECO:0000256" key="5">
    <source>
        <dbReference type="ARBA" id="ARBA00023136"/>
    </source>
</evidence>
<dbReference type="Pfam" id="PF02544">
    <property type="entry name" value="Steroid_dh"/>
    <property type="match status" value="2"/>
</dbReference>
<reference evidence="8 9" key="1">
    <citation type="journal article" date="2019" name="Nat. Ecol. Evol.">
        <title>Megaphylogeny resolves global patterns of mushroom evolution.</title>
        <authorList>
            <person name="Varga T."/>
            <person name="Krizsan K."/>
            <person name="Foldi C."/>
            <person name="Dima B."/>
            <person name="Sanchez-Garcia M."/>
            <person name="Sanchez-Ramirez S."/>
            <person name="Szollosi G.J."/>
            <person name="Szarkandi J.G."/>
            <person name="Papp V."/>
            <person name="Albert L."/>
            <person name="Andreopoulos W."/>
            <person name="Angelini C."/>
            <person name="Antonin V."/>
            <person name="Barry K.W."/>
            <person name="Bougher N.L."/>
            <person name="Buchanan P."/>
            <person name="Buyck B."/>
            <person name="Bense V."/>
            <person name="Catcheside P."/>
            <person name="Chovatia M."/>
            <person name="Cooper J."/>
            <person name="Damon W."/>
            <person name="Desjardin D."/>
            <person name="Finy P."/>
            <person name="Geml J."/>
            <person name="Haridas S."/>
            <person name="Hughes K."/>
            <person name="Justo A."/>
            <person name="Karasinski D."/>
            <person name="Kautmanova I."/>
            <person name="Kiss B."/>
            <person name="Kocsube S."/>
            <person name="Kotiranta H."/>
            <person name="LaButti K.M."/>
            <person name="Lechner B.E."/>
            <person name="Liimatainen K."/>
            <person name="Lipzen A."/>
            <person name="Lukacs Z."/>
            <person name="Mihaltcheva S."/>
            <person name="Morgado L.N."/>
            <person name="Niskanen T."/>
            <person name="Noordeloos M.E."/>
            <person name="Ohm R.A."/>
            <person name="Ortiz-Santana B."/>
            <person name="Ovrebo C."/>
            <person name="Racz N."/>
            <person name="Riley R."/>
            <person name="Savchenko A."/>
            <person name="Shiryaev A."/>
            <person name="Soop K."/>
            <person name="Spirin V."/>
            <person name="Szebenyi C."/>
            <person name="Tomsovsky M."/>
            <person name="Tulloss R.E."/>
            <person name="Uehling J."/>
            <person name="Grigoriev I.V."/>
            <person name="Vagvolgyi C."/>
            <person name="Papp T."/>
            <person name="Martin F.M."/>
            <person name="Miettinen O."/>
            <person name="Hibbett D.S."/>
            <person name="Nagy L.G."/>
        </authorList>
    </citation>
    <scope>NUCLEOTIDE SEQUENCE [LARGE SCALE GENOMIC DNA]</scope>
    <source>
        <strain evidence="8 9">CBS 166.37</strain>
    </source>
</reference>
<keyword evidence="5 6" id="KW-0472">Membrane</keyword>
<dbReference type="PANTHER" id="PTHR10556">
    <property type="entry name" value="3-OXO-5-ALPHA-STEROID 4-DEHYDROGENASE"/>
    <property type="match status" value="1"/>
</dbReference>
<evidence type="ECO:0000256" key="6">
    <source>
        <dbReference type="SAM" id="Phobius"/>
    </source>
</evidence>
<feature type="transmembrane region" description="Helical" evidence="6">
    <location>
        <begin position="73"/>
        <end position="92"/>
    </location>
</feature>
<keyword evidence="3 6" id="KW-0812">Transmembrane</keyword>
<dbReference type="EMBL" id="ML213633">
    <property type="protein sequence ID" value="TFK34315.1"/>
    <property type="molecule type" value="Genomic_DNA"/>
</dbReference>
<feature type="domain" description="3-oxo-5-alpha-steroid 4-dehydrogenase C-terminal" evidence="7">
    <location>
        <begin position="142"/>
        <end position="258"/>
    </location>
</feature>
<feature type="transmembrane region" description="Helical" evidence="6">
    <location>
        <begin position="12"/>
        <end position="34"/>
    </location>
</feature>
<dbReference type="GO" id="GO:0016627">
    <property type="term" value="F:oxidoreductase activity, acting on the CH-CH group of donors"/>
    <property type="evidence" value="ECO:0007669"/>
    <property type="project" value="InterPro"/>
</dbReference>
<name>A0A5C3LNF8_9AGAR</name>
<dbReference type="AlphaFoldDB" id="A0A5C3LNF8"/>
<feature type="transmembrane region" description="Helical" evidence="6">
    <location>
        <begin position="40"/>
        <end position="61"/>
    </location>
</feature>
<feature type="transmembrane region" description="Helical" evidence="6">
    <location>
        <begin position="169"/>
        <end position="189"/>
    </location>
</feature>
<feature type="domain" description="3-oxo-5-alpha-steroid 4-dehydrogenase C-terminal" evidence="7">
    <location>
        <begin position="282"/>
        <end position="332"/>
    </location>
</feature>
<dbReference type="InterPro" id="IPR039357">
    <property type="entry name" value="SRD5A/TECR"/>
</dbReference>
<sequence>MAWLLPNRIIKVFLQLRLAIWITYFRNGSGSWIFNDIRKWFTLSLIFPPLLLLLDIPPNAFLPAFIPARIDHIKSVFAIELIASVGFLFGFLGSPLSYHSPDRDTVTISQHLLIIMYLAPRFNHAVIGPLRARQLSPKSETISVIYNSFYNIVLGFLIGAFLASPLVKATLSGLSLRFLFGFAIWALGFKGKLMHDEILLNIERRAISRAKDGEEGSEVKELHATIPQGVMFQYVSFPNLFCELVQWLGFAIVSSPFPFDLSSILSLINLANIVSVIQKPSYMFAPHLSPSYVLFMAEAAMKIPRALNGHKRYRERFGPSYPTERKAIIPFVV</sequence>
<protein>
    <recommendedName>
        <fullName evidence="7">3-oxo-5-alpha-steroid 4-dehydrogenase C-terminal domain-containing protein</fullName>
    </recommendedName>
</protein>
<gene>
    <name evidence="8" type="ORF">BDQ12DRAFT_689844</name>
</gene>
<feature type="transmembrane region" description="Helical" evidence="6">
    <location>
        <begin position="144"/>
        <end position="163"/>
    </location>
</feature>
<dbReference type="PROSITE" id="PS50244">
    <property type="entry name" value="S5A_REDUCTASE"/>
    <property type="match status" value="1"/>
</dbReference>
<dbReference type="Proteomes" id="UP000308652">
    <property type="component" value="Unassembled WGS sequence"/>
</dbReference>